<dbReference type="Gene3D" id="1.20.120.1760">
    <property type="match status" value="1"/>
</dbReference>
<evidence type="ECO:0000256" key="1">
    <source>
        <dbReference type="ARBA" id="ARBA00004370"/>
    </source>
</evidence>
<feature type="transmembrane region" description="Helical" evidence="6">
    <location>
        <begin position="225"/>
        <end position="245"/>
    </location>
</feature>
<dbReference type="InterPro" id="IPR000462">
    <property type="entry name" value="CDP-OH_P_trans"/>
</dbReference>
<dbReference type="GO" id="GO:0005794">
    <property type="term" value="C:Golgi apparatus"/>
    <property type="evidence" value="ECO:0007669"/>
    <property type="project" value="TreeGrafter"/>
</dbReference>
<dbReference type="EnsemblMetazoa" id="CLYHEMT010582.1">
    <property type="protein sequence ID" value="CLYHEMP010582.1"/>
    <property type="gene ID" value="CLYHEMG010582"/>
</dbReference>
<protein>
    <recommendedName>
        <fullName evidence="9">Ethanolaminephosphotransferase</fullName>
    </recommendedName>
</protein>
<keyword evidence="3 5" id="KW-0808">Transferase</keyword>
<evidence type="ECO:0000256" key="3">
    <source>
        <dbReference type="ARBA" id="ARBA00022679"/>
    </source>
</evidence>
<evidence type="ECO:0000256" key="5">
    <source>
        <dbReference type="RuleBase" id="RU003750"/>
    </source>
</evidence>
<feature type="transmembrane region" description="Helical" evidence="6">
    <location>
        <begin position="50"/>
        <end position="74"/>
    </location>
</feature>
<evidence type="ECO:0000313" key="7">
    <source>
        <dbReference type="EnsemblMetazoa" id="CLYHEMP010582.1"/>
    </source>
</evidence>
<dbReference type="PANTHER" id="PTHR10414">
    <property type="entry name" value="ETHANOLAMINEPHOSPHOTRANSFERASE"/>
    <property type="match status" value="1"/>
</dbReference>
<keyword evidence="6" id="KW-1133">Transmembrane helix</keyword>
<dbReference type="RefSeq" id="XP_066918455.1">
    <property type="nucleotide sequence ID" value="XM_067062354.1"/>
</dbReference>
<dbReference type="GO" id="GO:0005789">
    <property type="term" value="C:endoplasmic reticulum membrane"/>
    <property type="evidence" value="ECO:0007669"/>
    <property type="project" value="TreeGrafter"/>
</dbReference>
<dbReference type="Proteomes" id="UP000594262">
    <property type="component" value="Unplaced"/>
</dbReference>
<dbReference type="PANTHER" id="PTHR10414:SF71">
    <property type="entry name" value="FI05338P"/>
    <property type="match status" value="1"/>
</dbReference>
<dbReference type="InterPro" id="IPR048254">
    <property type="entry name" value="CDP_ALCOHOL_P_TRANSF_CS"/>
</dbReference>
<dbReference type="PIRSF" id="PIRSF015665">
    <property type="entry name" value="CHOPT"/>
    <property type="match status" value="1"/>
</dbReference>
<feature type="transmembrane region" description="Helical" evidence="6">
    <location>
        <begin position="185"/>
        <end position="205"/>
    </location>
</feature>
<comment type="subcellular location">
    <subcellularLocation>
        <location evidence="1">Membrane</location>
    </subcellularLocation>
</comment>
<comment type="similarity">
    <text evidence="2 5">Belongs to the CDP-alcohol phosphatidyltransferase class-I family.</text>
</comment>
<feature type="transmembrane region" description="Helical" evidence="6">
    <location>
        <begin position="346"/>
        <end position="365"/>
    </location>
</feature>
<keyword evidence="6" id="KW-0812">Transmembrane</keyword>
<evidence type="ECO:0000256" key="4">
    <source>
        <dbReference type="ARBA" id="ARBA00023136"/>
    </source>
</evidence>
<reference evidence="7" key="1">
    <citation type="submission" date="2021-01" db="UniProtKB">
        <authorList>
            <consortium name="EnsemblMetazoa"/>
        </authorList>
    </citation>
    <scope>IDENTIFICATION</scope>
</reference>
<evidence type="ECO:0000313" key="8">
    <source>
        <dbReference type="Proteomes" id="UP000594262"/>
    </source>
</evidence>
<proteinExistence type="inferred from homology"/>
<dbReference type="AlphaFoldDB" id="A0A7M5UIE8"/>
<dbReference type="GO" id="GO:0006646">
    <property type="term" value="P:phosphatidylethanolamine biosynthetic process"/>
    <property type="evidence" value="ECO:0007669"/>
    <property type="project" value="TreeGrafter"/>
</dbReference>
<dbReference type="InterPro" id="IPR043130">
    <property type="entry name" value="CDP-OH_PTrfase_TM_dom"/>
</dbReference>
<keyword evidence="8" id="KW-1185">Reference proteome</keyword>
<evidence type="ECO:0008006" key="9">
    <source>
        <dbReference type="Google" id="ProtNLM"/>
    </source>
</evidence>
<keyword evidence="4 6" id="KW-0472">Membrane</keyword>
<dbReference type="GeneID" id="136805793"/>
<dbReference type="PROSITE" id="PS00379">
    <property type="entry name" value="CDP_ALCOHOL_P_TRANSF"/>
    <property type="match status" value="1"/>
</dbReference>
<evidence type="ECO:0000256" key="2">
    <source>
        <dbReference type="ARBA" id="ARBA00010441"/>
    </source>
</evidence>
<sequence>MASLLLNYKYLSKNQLSGFDNYKYSSIDTSPLSKYVMHPFWDQLVKVCPLWFPANLLTLIGWLLSLFMFILLSYYDPNFSAISQNVPRWVWLVGAVCIFCSHQFDGIDGKQARRTKSGSPLGELFDHGCDSSIVSFMAIGIFSCFGVSTATASELELFFVAVVVFYAFYFSHWEKYTTNVMYLPWAYDISQIWLSICFFATYLYGPELWRTVVYQDYSITQVLKVTLYTAAPCLCVPMSIYNQYVARRDRPEKCVSFFEGLMPMLSLTSVTLVYLYFGYFSHADIFYTNLRLYAITYGIIYANLNCRLIIAQMTNSQCDRFNILAYPLFPMIVCSQLKLVNDNKMLAVYFAFVVLGHIHYGVNVVRQLADHLNVYVFKIGKKPVKAVNGHAYTNGHSNGIKANGKVAQD</sequence>
<name>A0A7M5UIE8_9CNID</name>
<dbReference type="GO" id="GO:0004307">
    <property type="term" value="F:ethanolaminephosphotransferase activity"/>
    <property type="evidence" value="ECO:0007669"/>
    <property type="project" value="TreeGrafter"/>
</dbReference>
<accession>A0A7M5UIE8</accession>
<feature type="transmembrane region" description="Helical" evidence="6">
    <location>
        <begin position="257"/>
        <end position="280"/>
    </location>
</feature>
<feature type="transmembrane region" description="Helical" evidence="6">
    <location>
        <begin position="292"/>
        <end position="311"/>
    </location>
</feature>
<dbReference type="InterPro" id="IPR014472">
    <property type="entry name" value="CHOPT"/>
</dbReference>
<organism evidence="7 8">
    <name type="scientific">Clytia hemisphaerica</name>
    <dbReference type="NCBI Taxonomy" id="252671"/>
    <lineage>
        <taxon>Eukaryota</taxon>
        <taxon>Metazoa</taxon>
        <taxon>Cnidaria</taxon>
        <taxon>Hydrozoa</taxon>
        <taxon>Hydroidolina</taxon>
        <taxon>Leptothecata</taxon>
        <taxon>Obeliida</taxon>
        <taxon>Clytiidae</taxon>
        <taxon>Clytia</taxon>
    </lineage>
</organism>
<dbReference type="Pfam" id="PF01066">
    <property type="entry name" value="CDP-OH_P_transf"/>
    <property type="match status" value="1"/>
</dbReference>
<feature type="transmembrane region" description="Helical" evidence="6">
    <location>
        <begin position="128"/>
        <end position="149"/>
    </location>
</feature>
<evidence type="ECO:0000256" key="6">
    <source>
        <dbReference type="SAM" id="Phobius"/>
    </source>
</evidence>
<dbReference type="OrthoDB" id="196717at2759"/>